<proteinExistence type="predicted"/>
<evidence type="ECO:0000256" key="2">
    <source>
        <dbReference type="SAM" id="SignalP"/>
    </source>
</evidence>
<feature type="chain" id="PRO_5031328660" description="Deoxyribonuclease NucA/NucB domain-containing protein" evidence="2">
    <location>
        <begin position="24"/>
        <end position="422"/>
    </location>
</feature>
<dbReference type="RefSeq" id="WP_184814589.1">
    <property type="nucleotide sequence ID" value="NZ_JACHJQ010000007.1"/>
</dbReference>
<evidence type="ECO:0000256" key="1">
    <source>
        <dbReference type="SAM" id="MobiDB-lite"/>
    </source>
</evidence>
<dbReference type="Proteomes" id="UP000520767">
    <property type="component" value="Unassembled WGS sequence"/>
</dbReference>
<protein>
    <recommendedName>
        <fullName evidence="3">Deoxyribonuclease NucA/NucB domain-containing protein</fullName>
    </recommendedName>
</protein>
<reference evidence="4 5" key="1">
    <citation type="submission" date="2020-08" db="EMBL/GenBank/DDBJ databases">
        <title>Genomic Encyclopedia of Type Strains, Phase III (KMG-III): the genomes of soil and plant-associated and newly described type strains.</title>
        <authorList>
            <person name="Whitman W."/>
        </authorList>
    </citation>
    <scope>NUCLEOTIDE SEQUENCE [LARGE SCALE GENOMIC DNA]</scope>
    <source>
        <strain evidence="4 5">CECT 8960</strain>
    </source>
</reference>
<feature type="region of interest" description="Disordered" evidence="1">
    <location>
        <begin position="26"/>
        <end position="50"/>
    </location>
</feature>
<accession>A0A7W7VHT9</accession>
<organism evidence="4 5">
    <name type="scientific">Actinophytocola algeriensis</name>
    <dbReference type="NCBI Taxonomy" id="1768010"/>
    <lineage>
        <taxon>Bacteria</taxon>
        <taxon>Bacillati</taxon>
        <taxon>Actinomycetota</taxon>
        <taxon>Actinomycetes</taxon>
        <taxon>Pseudonocardiales</taxon>
        <taxon>Pseudonocardiaceae</taxon>
    </lineage>
</organism>
<dbReference type="InterPro" id="IPR029476">
    <property type="entry name" value="DNase_NucA_NucB"/>
</dbReference>
<name>A0A7W7VHT9_9PSEU</name>
<feature type="signal peptide" evidence="2">
    <location>
        <begin position="1"/>
        <end position="23"/>
    </location>
</feature>
<keyword evidence="5" id="KW-1185">Reference proteome</keyword>
<evidence type="ECO:0000313" key="4">
    <source>
        <dbReference type="EMBL" id="MBB4910559.1"/>
    </source>
</evidence>
<feature type="domain" description="Deoxyribonuclease NucA/NucB" evidence="3">
    <location>
        <begin position="333"/>
        <end position="419"/>
    </location>
</feature>
<gene>
    <name evidence="4" type="ORF">FHR82_006817</name>
</gene>
<evidence type="ECO:0000313" key="5">
    <source>
        <dbReference type="Proteomes" id="UP000520767"/>
    </source>
</evidence>
<keyword evidence="2" id="KW-0732">Signal</keyword>
<dbReference type="AlphaFoldDB" id="A0A7W7VHT9"/>
<sequence length="422" mass="45976">MRRRIFALIFGTMFILSTTSVSAEEAADVRTDNRPPSSSSPIKAAGVPSDSLPPIQYSSPQAAFEESCGEVSKEGFQACITPTETKLSADELRALHASAAGTQDVIDLPDWCYNYSGSWYFLRKQACLIDTAEYIIRNQPSGTPVGGMRFSYWFFSFTSELQRNWQSQIEFMPVTGTTWGLAIGSTMEGAADCTGFCTTLFHNFPPQPAVENVIVGGDAQFETTATNPSAVGHANTEFRMRFKSPCCPLSSPATSSPPRVRCDNATPGRGIGCVFPDYTPTMVYTDDPQYCCPEVARHILQAQQSGLPGAYPSGTPLTRLTDQSLIDSNGRVACKDSYVRPTGKSCDEYPFRSSWQGARTGGGNPRSFNWCSIPQVPGGSGPAGYSVCMVINTQNTDAGRYLGIFYGENRVIDNDPFRVWAY</sequence>
<dbReference type="EMBL" id="JACHJQ010000007">
    <property type="protein sequence ID" value="MBB4910559.1"/>
    <property type="molecule type" value="Genomic_DNA"/>
</dbReference>
<evidence type="ECO:0000259" key="3">
    <source>
        <dbReference type="Pfam" id="PF14040"/>
    </source>
</evidence>
<comment type="caution">
    <text evidence="4">The sequence shown here is derived from an EMBL/GenBank/DDBJ whole genome shotgun (WGS) entry which is preliminary data.</text>
</comment>
<dbReference type="Pfam" id="PF14040">
    <property type="entry name" value="DNase_NucA_NucB"/>
    <property type="match status" value="1"/>
</dbReference>